<gene>
    <name evidence="12" type="ORF">KOF26_02895</name>
</gene>
<dbReference type="InterPro" id="IPR003594">
    <property type="entry name" value="HATPase_dom"/>
</dbReference>
<proteinExistence type="predicted"/>
<sequence>MRLPAPRSLKALTLLFLCFFMFATIATGLTGYIATRASIAQLVDKRITGESDELAGRDGDAPIPVIAARIASEARARDSADLGMVLTDGAGRVVAGNITLRRALPLGYSSVADADGIIGLTHGRALVRTVGGGGHRLTVIGETEPIDNYNAARARLYLLGFGSIVLIVMGGLIGFMVIVSRRAADIRRTVDAIVAGDMARRVPTDGSGSEFDQQALAFNRMLDRIAELMAGLRNVSNDIAHDLRTPLARLRGQLVALARAAEGKEPALSDAAGQAVAQADEILAMFAAMLRIAEVQGGDRRAGFGRLDLAELARDVGATMAAVAADDGDVLTTADRPPMWIEGDRQLLSQALINLIENALRHTPPGAHIHVDVAAAGEGRVALSVTDNGPGIPADQHELALRRFGRLAKDRGSSGHGLGLPLVAAVTRLHAGTLVLEDAAPGLRALLVLPVCGA</sequence>
<evidence type="ECO:0000256" key="7">
    <source>
        <dbReference type="ARBA" id="ARBA00022989"/>
    </source>
</evidence>
<protein>
    <recommendedName>
        <fullName evidence="2">histidine kinase</fullName>
        <ecNumber evidence="2">2.7.13.3</ecNumber>
    </recommendedName>
</protein>
<accession>A0ABS6BER9</accession>
<dbReference type="InterPro" id="IPR003661">
    <property type="entry name" value="HisK_dim/P_dom"/>
</dbReference>
<comment type="caution">
    <text evidence="12">The sequence shown here is derived from an EMBL/GenBank/DDBJ whole genome shotgun (WGS) entry which is preliminary data.</text>
</comment>
<dbReference type="PROSITE" id="PS50109">
    <property type="entry name" value="HIS_KIN"/>
    <property type="match status" value="1"/>
</dbReference>
<dbReference type="EMBL" id="JAHKRT010000001">
    <property type="protein sequence ID" value="MBU3076801.1"/>
    <property type="molecule type" value="Genomic_DNA"/>
</dbReference>
<evidence type="ECO:0000256" key="8">
    <source>
        <dbReference type="ARBA" id="ARBA00023012"/>
    </source>
</evidence>
<dbReference type="InterPro" id="IPR050428">
    <property type="entry name" value="TCS_sensor_his_kinase"/>
</dbReference>
<dbReference type="PANTHER" id="PTHR45436">
    <property type="entry name" value="SENSOR HISTIDINE KINASE YKOH"/>
    <property type="match status" value="1"/>
</dbReference>
<comment type="catalytic activity">
    <reaction evidence="1">
        <text>ATP + protein L-histidine = ADP + protein N-phospho-L-histidine.</text>
        <dbReference type="EC" id="2.7.13.3"/>
    </reaction>
</comment>
<dbReference type="SMART" id="SM00388">
    <property type="entry name" value="HisKA"/>
    <property type="match status" value="1"/>
</dbReference>
<dbReference type="Pfam" id="PF02518">
    <property type="entry name" value="HATPase_c"/>
    <property type="match status" value="1"/>
</dbReference>
<organism evidence="12 13">
    <name type="scientific">Sphingomonas quercus</name>
    <dbReference type="NCBI Taxonomy" id="2842451"/>
    <lineage>
        <taxon>Bacteria</taxon>
        <taxon>Pseudomonadati</taxon>
        <taxon>Pseudomonadota</taxon>
        <taxon>Alphaproteobacteria</taxon>
        <taxon>Sphingomonadales</taxon>
        <taxon>Sphingomonadaceae</taxon>
        <taxon>Sphingomonas</taxon>
    </lineage>
</organism>
<keyword evidence="8" id="KW-0902">Two-component regulatory system</keyword>
<keyword evidence="9" id="KW-0472">Membrane</keyword>
<dbReference type="CDD" id="cd06225">
    <property type="entry name" value="HAMP"/>
    <property type="match status" value="1"/>
</dbReference>
<feature type="domain" description="HAMP" evidence="11">
    <location>
        <begin position="177"/>
        <end position="230"/>
    </location>
</feature>
<dbReference type="Proteomes" id="UP000776276">
    <property type="component" value="Unassembled WGS sequence"/>
</dbReference>
<dbReference type="InterPro" id="IPR003660">
    <property type="entry name" value="HAMP_dom"/>
</dbReference>
<evidence type="ECO:0000256" key="3">
    <source>
        <dbReference type="ARBA" id="ARBA00022553"/>
    </source>
</evidence>
<keyword evidence="7 9" id="KW-1133">Transmembrane helix</keyword>
<dbReference type="SMART" id="SM00304">
    <property type="entry name" value="HAMP"/>
    <property type="match status" value="1"/>
</dbReference>
<dbReference type="CDD" id="cd00075">
    <property type="entry name" value="HATPase"/>
    <property type="match status" value="1"/>
</dbReference>
<dbReference type="InterPro" id="IPR005467">
    <property type="entry name" value="His_kinase_dom"/>
</dbReference>
<name>A0ABS6BER9_9SPHN</name>
<evidence type="ECO:0000313" key="13">
    <source>
        <dbReference type="Proteomes" id="UP000776276"/>
    </source>
</evidence>
<dbReference type="RefSeq" id="WP_216319635.1">
    <property type="nucleotide sequence ID" value="NZ_JAHKRT010000001.1"/>
</dbReference>
<evidence type="ECO:0000313" key="12">
    <source>
        <dbReference type="EMBL" id="MBU3076801.1"/>
    </source>
</evidence>
<reference evidence="12 13" key="1">
    <citation type="submission" date="2021-06" db="EMBL/GenBank/DDBJ databases">
        <title>Sphingomonas sp. XMGL2, whole genome shotgun sequencing project.</title>
        <authorList>
            <person name="Zhao G."/>
            <person name="Shen L."/>
        </authorList>
    </citation>
    <scope>NUCLEOTIDE SEQUENCE [LARGE SCALE GENOMIC DNA]</scope>
    <source>
        <strain evidence="12 13">XMGL2</strain>
    </source>
</reference>
<keyword evidence="3" id="KW-0597">Phosphoprotein</keyword>
<dbReference type="SMART" id="SM00387">
    <property type="entry name" value="HATPase_c"/>
    <property type="match status" value="1"/>
</dbReference>
<dbReference type="CDD" id="cd00082">
    <property type="entry name" value="HisKA"/>
    <property type="match status" value="1"/>
</dbReference>
<evidence type="ECO:0000256" key="6">
    <source>
        <dbReference type="ARBA" id="ARBA00022777"/>
    </source>
</evidence>
<dbReference type="PANTHER" id="PTHR45436:SF8">
    <property type="entry name" value="HISTIDINE KINASE"/>
    <property type="match status" value="1"/>
</dbReference>
<keyword evidence="6 12" id="KW-0418">Kinase</keyword>
<evidence type="ECO:0000259" key="11">
    <source>
        <dbReference type="PROSITE" id="PS50885"/>
    </source>
</evidence>
<evidence type="ECO:0000256" key="5">
    <source>
        <dbReference type="ARBA" id="ARBA00022692"/>
    </source>
</evidence>
<dbReference type="EC" id="2.7.13.3" evidence="2"/>
<dbReference type="PROSITE" id="PS50885">
    <property type="entry name" value="HAMP"/>
    <property type="match status" value="1"/>
</dbReference>
<keyword evidence="4" id="KW-0808">Transferase</keyword>
<evidence type="ECO:0000256" key="2">
    <source>
        <dbReference type="ARBA" id="ARBA00012438"/>
    </source>
</evidence>
<evidence type="ECO:0000256" key="4">
    <source>
        <dbReference type="ARBA" id="ARBA00022679"/>
    </source>
</evidence>
<evidence type="ECO:0000256" key="9">
    <source>
        <dbReference type="SAM" id="Phobius"/>
    </source>
</evidence>
<keyword evidence="13" id="KW-1185">Reference proteome</keyword>
<feature type="transmembrane region" description="Helical" evidence="9">
    <location>
        <begin position="156"/>
        <end position="179"/>
    </location>
</feature>
<feature type="domain" description="Histidine kinase" evidence="10">
    <location>
        <begin position="238"/>
        <end position="453"/>
    </location>
</feature>
<evidence type="ECO:0000256" key="1">
    <source>
        <dbReference type="ARBA" id="ARBA00000085"/>
    </source>
</evidence>
<evidence type="ECO:0000259" key="10">
    <source>
        <dbReference type="PROSITE" id="PS50109"/>
    </source>
</evidence>
<dbReference type="GO" id="GO:0016301">
    <property type="term" value="F:kinase activity"/>
    <property type="evidence" value="ECO:0007669"/>
    <property type="project" value="UniProtKB-KW"/>
</dbReference>
<keyword evidence="5 9" id="KW-0812">Transmembrane</keyword>